<sequence length="93" mass="10662">MGQLEIKCFHNVLIYPISVTRDSIRFDKEMEGLLHRVKNSERVSKVLYGVMYFSPWPYSIPSYRSESIRLSNTSSSKGHLRSILGLLRPSGSN</sequence>
<dbReference type="AlphaFoldDB" id="A0A101M2Z4"/>
<proteinExistence type="predicted"/>
<keyword evidence="1" id="KW-0496">Mitochondrion</keyword>
<protein>
    <submittedName>
        <fullName evidence="1">Uncharacterized protein</fullName>
    </submittedName>
</protein>
<gene>
    <name evidence="1" type="ORF">ABT39_MTgene3293</name>
</gene>
<dbReference type="EMBL" id="LKAM01000002">
    <property type="protein sequence ID" value="KUM50065.1"/>
    <property type="molecule type" value="Genomic_DNA"/>
</dbReference>
<evidence type="ECO:0000313" key="1">
    <source>
        <dbReference type="EMBL" id="KUM50065.1"/>
    </source>
</evidence>
<name>A0A101M2Z4_PICGL</name>
<comment type="caution">
    <text evidence="1">The sequence shown here is derived from an EMBL/GenBank/DDBJ whole genome shotgun (WGS) entry which is preliminary data.</text>
</comment>
<geneLocation type="mitochondrion" evidence="1"/>
<organism evidence="1">
    <name type="scientific">Picea glauca</name>
    <name type="common">White spruce</name>
    <name type="synonym">Pinus glauca</name>
    <dbReference type="NCBI Taxonomy" id="3330"/>
    <lineage>
        <taxon>Eukaryota</taxon>
        <taxon>Viridiplantae</taxon>
        <taxon>Streptophyta</taxon>
        <taxon>Embryophyta</taxon>
        <taxon>Tracheophyta</taxon>
        <taxon>Spermatophyta</taxon>
        <taxon>Pinopsida</taxon>
        <taxon>Pinidae</taxon>
        <taxon>Conifers I</taxon>
        <taxon>Pinales</taxon>
        <taxon>Pinaceae</taxon>
        <taxon>Picea</taxon>
    </lineage>
</organism>
<accession>A0A101M2Z4</accession>
<reference evidence="1" key="1">
    <citation type="journal article" date="2015" name="Genome Biol. Evol.">
        <title>Organellar Genomes of White Spruce (Picea glauca): Assembly and Annotation.</title>
        <authorList>
            <person name="Jackman S.D."/>
            <person name="Warren R.L."/>
            <person name="Gibb E.A."/>
            <person name="Vandervalk B.P."/>
            <person name="Mohamadi H."/>
            <person name="Chu J."/>
            <person name="Raymond A."/>
            <person name="Pleasance S."/>
            <person name="Coope R."/>
            <person name="Wildung M.R."/>
            <person name="Ritland C.E."/>
            <person name="Bousquet J."/>
            <person name="Jones S.J."/>
            <person name="Bohlmann J."/>
            <person name="Birol I."/>
        </authorList>
    </citation>
    <scope>NUCLEOTIDE SEQUENCE [LARGE SCALE GENOMIC DNA]</scope>
    <source>
        <tissue evidence="1">Flushing bud</tissue>
    </source>
</reference>